<sequence>MRQRHILLARSYATIASRRSLQAKGPLLGLDHFLQRQRTLSLWRQIVRAINKIPPSSTKEEMRQYAREGFERNRNVTDLTHIRYLVSTGKVEFDSMKRYIEEQAQ</sequence>
<dbReference type="PANTHER" id="PTHR13675">
    <property type="entry name" value="LYR MOTIF-CONTAINING PROTEIN 2"/>
    <property type="match status" value="1"/>
</dbReference>
<dbReference type="eggNOG" id="ENOG502SAMX">
    <property type="taxonomic scope" value="Eukaryota"/>
</dbReference>
<dbReference type="CDD" id="cd20262">
    <property type="entry name" value="Complex1_LYR_LYRM2"/>
    <property type="match status" value="1"/>
</dbReference>
<dbReference type="STRING" id="1168221.R7YLE0"/>
<evidence type="ECO:0000256" key="4">
    <source>
        <dbReference type="ARBA" id="ARBA00023128"/>
    </source>
</evidence>
<organism evidence="8 9">
    <name type="scientific">Coniosporium apollinis (strain CBS 100218)</name>
    <name type="common">Rock-inhabiting black yeast</name>
    <dbReference type="NCBI Taxonomy" id="1168221"/>
    <lineage>
        <taxon>Eukaryota</taxon>
        <taxon>Fungi</taxon>
        <taxon>Dikarya</taxon>
        <taxon>Ascomycota</taxon>
        <taxon>Pezizomycotina</taxon>
        <taxon>Dothideomycetes</taxon>
        <taxon>Dothideomycetes incertae sedis</taxon>
        <taxon>Coniosporium</taxon>
    </lineage>
</organism>
<evidence type="ECO:0000259" key="7">
    <source>
        <dbReference type="Pfam" id="PF05347"/>
    </source>
</evidence>
<dbReference type="Proteomes" id="UP000016924">
    <property type="component" value="Unassembled WGS sequence"/>
</dbReference>
<dbReference type="OrthoDB" id="74240at2759"/>
<evidence type="ECO:0000313" key="9">
    <source>
        <dbReference type="Proteomes" id="UP000016924"/>
    </source>
</evidence>
<keyword evidence="9" id="KW-1185">Reference proteome</keyword>
<evidence type="ECO:0000256" key="2">
    <source>
        <dbReference type="ARBA" id="ARBA00009508"/>
    </source>
</evidence>
<dbReference type="InterPro" id="IPR008011">
    <property type="entry name" value="Complex1_LYR_dom"/>
</dbReference>
<dbReference type="EMBL" id="JH767559">
    <property type="protein sequence ID" value="EON62609.1"/>
    <property type="molecule type" value="Genomic_DNA"/>
</dbReference>
<dbReference type="InterPro" id="IPR045293">
    <property type="entry name" value="Complex1_LYR_LYRM2"/>
</dbReference>
<evidence type="ECO:0000256" key="1">
    <source>
        <dbReference type="ARBA" id="ARBA00004173"/>
    </source>
</evidence>
<comment type="function">
    <text evidence="6">Involved in efficient integration of the N-module into mitochondrial respiratory chain complex I.</text>
</comment>
<proteinExistence type="inferred from homology"/>
<dbReference type="GeneID" id="19899144"/>
<comment type="similarity">
    <text evidence="2">Belongs to the complex I LYR family.</text>
</comment>
<dbReference type="OMA" id="YMRDWAR"/>
<dbReference type="Pfam" id="PF05347">
    <property type="entry name" value="Complex1_LYR"/>
    <property type="match status" value="1"/>
</dbReference>
<keyword evidence="4" id="KW-0496">Mitochondrion</keyword>
<keyword evidence="3" id="KW-0809">Transit peptide</keyword>
<evidence type="ECO:0000256" key="6">
    <source>
        <dbReference type="ARBA" id="ARBA00044735"/>
    </source>
</evidence>
<evidence type="ECO:0000313" key="8">
    <source>
        <dbReference type="EMBL" id="EON62609.1"/>
    </source>
</evidence>
<evidence type="ECO:0000256" key="5">
    <source>
        <dbReference type="ARBA" id="ARBA00026235"/>
    </source>
</evidence>
<protein>
    <recommendedName>
        <fullName evidence="5">LYR motif-containing protein 2</fullName>
    </recommendedName>
</protein>
<dbReference type="HOGENOM" id="CLU_151409_0_1_1"/>
<comment type="subcellular location">
    <subcellularLocation>
        <location evidence="1">Mitochondrion</location>
    </subcellularLocation>
</comment>
<evidence type="ECO:0000256" key="3">
    <source>
        <dbReference type="ARBA" id="ARBA00022946"/>
    </source>
</evidence>
<dbReference type="RefSeq" id="XP_007777926.1">
    <property type="nucleotide sequence ID" value="XM_007779736.1"/>
</dbReference>
<reference evidence="9" key="1">
    <citation type="submission" date="2012-06" db="EMBL/GenBank/DDBJ databases">
        <title>The genome sequence of Coniosporium apollinis CBS 100218.</title>
        <authorList>
            <consortium name="The Broad Institute Genome Sequencing Platform"/>
            <person name="Cuomo C."/>
            <person name="Gorbushina A."/>
            <person name="Noack S."/>
            <person name="Walker B."/>
            <person name="Young S.K."/>
            <person name="Zeng Q."/>
            <person name="Gargeya S."/>
            <person name="Fitzgerald M."/>
            <person name="Haas B."/>
            <person name="Abouelleil A."/>
            <person name="Alvarado L."/>
            <person name="Arachchi H.M."/>
            <person name="Berlin A.M."/>
            <person name="Chapman S.B."/>
            <person name="Goldberg J."/>
            <person name="Griggs A."/>
            <person name="Gujja S."/>
            <person name="Hansen M."/>
            <person name="Howarth C."/>
            <person name="Imamovic A."/>
            <person name="Larimer J."/>
            <person name="McCowan C."/>
            <person name="Montmayeur A."/>
            <person name="Murphy C."/>
            <person name="Neiman D."/>
            <person name="Pearson M."/>
            <person name="Priest M."/>
            <person name="Roberts A."/>
            <person name="Saif S."/>
            <person name="Shea T."/>
            <person name="Sisk P."/>
            <person name="Sykes S."/>
            <person name="Wortman J."/>
            <person name="Nusbaum C."/>
            <person name="Birren B."/>
        </authorList>
    </citation>
    <scope>NUCLEOTIDE SEQUENCE [LARGE SCALE GENOMIC DNA]</scope>
    <source>
        <strain evidence="9">CBS 100218</strain>
    </source>
</reference>
<accession>R7YLE0</accession>
<name>R7YLE0_CONA1</name>
<dbReference type="AlphaFoldDB" id="R7YLE0"/>
<gene>
    <name evidence="8" type="ORF">W97_01833</name>
</gene>
<dbReference type="PANTHER" id="PTHR13675:SF0">
    <property type="entry name" value="LYR MOTIF-CONTAINING PROTEIN 2"/>
    <property type="match status" value="1"/>
</dbReference>
<feature type="domain" description="Complex 1 LYR protein" evidence="7">
    <location>
        <begin position="37"/>
        <end position="92"/>
    </location>
</feature>
<dbReference type="GO" id="GO:0005739">
    <property type="term" value="C:mitochondrion"/>
    <property type="evidence" value="ECO:0007669"/>
    <property type="project" value="UniProtKB-SubCell"/>
</dbReference>